<feature type="cross-link" description="Glycyl lysine isopeptide (Lys-Gly) (interchain with G-Cter in SUMO2)" evidence="10">
    <location>
        <position position="194"/>
    </location>
</feature>
<proteinExistence type="inferred from homology"/>
<keyword evidence="5 9" id="KW-0067">ATP-binding</keyword>
<dbReference type="FunFam" id="3.30.200.20:FF:000042">
    <property type="entry name" value="Aurora kinase A"/>
    <property type="match status" value="1"/>
</dbReference>
<evidence type="ECO:0000256" key="2">
    <source>
        <dbReference type="ARBA" id="ARBA00022679"/>
    </source>
</evidence>
<dbReference type="InterPro" id="IPR030616">
    <property type="entry name" value="Aur-like"/>
</dbReference>
<evidence type="ECO:0000313" key="15">
    <source>
        <dbReference type="Proteomes" id="UP000515146"/>
    </source>
</evidence>
<evidence type="ECO:0000256" key="8">
    <source>
        <dbReference type="PIRSR" id="PIRSR630616-1"/>
    </source>
</evidence>
<organism evidence="15 16">
    <name type="scientific">Dermatophagoides pteronyssinus</name>
    <name type="common">European house dust mite</name>
    <dbReference type="NCBI Taxonomy" id="6956"/>
    <lineage>
        <taxon>Eukaryota</taxon>
        <taxon>Metazoa</taxon>
        <taxon>Ecdysozoa</taxon>
        <taxon>Arthropoda</taxon>
        <taxon>Chelicerata</taxon>
        <taxon>Arachnida</taxon>
        <taxon>Acari</taxon>
        <taxon>Acariformes</taxon>
        <taxon>Sarcoptiformes</taxon>
        <taxon>Astigmata</taxon>
        <taxon>Psoroptidia</taxon>
        <taxon>Analgoidea</taxon>
        <taxon>Pyroglyphidae</taxon>
        <taxon>Dermatophagoidinae</taxon>
        <taxon>Dermatophagoides</taxon>
    </lineage>
</organism>
<keyword evidence="15" id="KW-1185">Reference proteome</keyword>
<dbReference type="CDD" id="cd14007">
    <property type="entry name" value="STKc_Aurora"/>
    <property type="match status" value="1"/>
</dbReference>
<evidence type="ECO:0000256" key="10">
    <source>
        <dbReference type="PIRSR" id="PIRSR630616-3"/>
    </source>
</evidence>
<evidence type="ECO:0000256" key="1">
    <source>
        <dbReference type="ARBA" id="ARBA00022527"/>
    </source>
</evidence>
<evidence type="ECO:0000259" key="14">
    <source>
        <dbReference type="PROSITE" id="PS50011"/>
    </source>
</evidence>
<dbReference type="Gene3D" id="1.10.510.10">
    <property type="entry name" value="Transferase(Phosphotransferase) domain 1"/>
    <property type="match status" value="1"/>
</dbReference>
<dbReference type="GO" id="GO:0004674">
    <property type="term" value="F:protein serine/threonine kinase activity"/>
    <property type="evidence" value="ECO:0007669"/>
    <property type="project" value="UniProtKB-KW"/>
</dbReference>
<sequence>MTENYKVPYYVNKRFESSYPHNSDARKKIEAEVDFAVYSAQCECNLKRLRRDLYFAQLTNNSLMGTLNDFDIGRKLGSGQFGSVYLARERRTGYIVAIKAIKKASLLNTGNEHLLRREIEIHSHLIHPNILGFFGWFITKTAICLIIEVAPKGELMDKLSLGGLREPIVSRYMFQMISAIRACHKMNVIHRDLKPENILIDLDGRLKLADFGWAAYLKNRRKTYCGTMDYLSPEIVRQEWYGKEVDIWCLGILCFELATGGPPFKTT</sequence>
<dbReference type="SMART" id="SM00220">
    <property type="entry name" value="S_TKc"/>
    <property type="match status" value="1"/>
</dbReference>
<feature type="binding site" evidence="11">
    <location>
        <position position="103"/>
    </location>
    <ligand>
        <name>ATP</name>
        <dbReference type="ChEBI" id="CHEBI:30616"/>
    </ligand>
</feature>
<dbReference type="Pfam" id="PF00069">
    <property type="entry name" value="Pkinase"/>
    <property type="match status" value="1"/>
</dbReference>
<evidence type="ECO:0000256" key="7">
    <source>
        <dbReference type="ARBA" id="ARBA00048679"/>
    </source>
</evidence>
<dbReference type="KEGG" id="dpte:113796105"/>
<evidence type="ECO:0000256" key="3">
    <source>
        <dbReference type="ARBA" id="ARBA00022741"/>
    </source>
</evidence>
<keyword evidence="3 9" id="KW-0547">Nucleotide-binding</keyword>
<evidence type="ECO:0000256" key="4">
    <source>
        <dbReference type="ARBA" id="ARBA00022777"/>
    </source>
</evidence>
<dbReference type="InParanoid" id="A0A6P6YBX2"/>
<comment type="catalytic activity">
    <reaction evidence="6 13">
        <text>L-threonyl-[protein] + ATP = O-phospho-L-threonyl-[protein] + ADP + H(+)</text>
        <dbReference type="Rhea" id="RHEA:46608"/>
        <dbReference type="Rhea" id="RHEA-COMP:11060"/>
        <dbReference type="Rhea" id="RHEA-COMP:11605"/>
        <dbReference type="ChEBI" id="CHEBI:15378"/>
        <dbReference type="ChEBI" id="CHEBI:30013"/>
        <dbReference type="ChEBI" id="CHEBI:30616"/>
        <dbReference type="ChEBI" id="CHEBI:61977"/>
        <dbReference type="ChEBI" id="CHEBI:456216"/>
        <dbReference type="EC" id="2.7.11.1"/>
    </reaction>
</comment>
<dbReference type="InterPro" id="IPR000719">
    <property type="entry name" value="Prot_kinase_dom"/>
</dbReference>
<keyword evidence="1 12" id="KW-0723">Serine/threonine-protein kinase</keyword>
<feature type="binding site" evidence="9">
    <location>
        <position position="210"/>
    </location>
    <ligand>
        <name>ATP</name>
        <dbReference type="ChEBI" id="CHEBI:30616"/>
    </ligand>
</feature>
<comment type="catalytic activity">
    <reaction evidence="7 13">
        <text>L-seryl-[protein] + ATP = O-phospho-L-seryl-[protein] + ADP + H(+)</text>
        <dbReference type="Rhea" id="RHEA:17989"/>
        <dbReference type="Rhea" id="RHEA-COMP:9863"/>
        <dbReference type="Rhea" id="RHEA-COMP:11604"/>
        <dbReference type="ChEBI" id="CHEBI:15378"/>
        <dbReference type="ChEBI" id="CHEBI:29999"/>
        <dbReference type="ChEBI" id="CHEBI:30616"/>
        <dbReference type="ChEBI" id="CHEBI:83421"/>
        <dbReference type="ChEBI" id="CHEBI:456216"/>
        <dbReference type="EC" id="2.7.11.1"/>
    </reaction>
</comment>
<accession>A0A6P6YBX2</accession>
<dbReference type="PANTHER" id="PTHR24350">
    <property type="entry name" value="SERINE/THREONINE-PROTEIN KINASE IAL-RELATED"/>
    <property type="match status" value="1"/>
</dbReference>
<feature type="binding site" evidence="9">
    <location>
        <position position="99"/>
    </location>
    <ligand>
        <name>ATP</name>
        <dbReference type="ChEBI" id="CHEBI:30616"/>
    </ligand>
</feature>
<name>A0A6P6YBX2_DERPT</name>
<evidence type="ECO:0000313" key="16">
    <source>
        <dbReference type="RefSeq" id="XP_027202144.1"/>
    </source>
</evidence>
<dbReference type="Pfam" id="PF09320">
    <property type="entry name" value="DUF1977"/>
    <property type="match status" value="1"/>
</dbReference>
<dbReference type="Proteomes" id="UP000515146">
    <property type="component" value="Unplaced"/>
</dbReference>
<evidence type="ECO:0000256" key="9">
    <source>
        <dbReference type="PIRSR" id="PIRSR630616-2"/>
    </source>
</evidence>
<protein>
    <recommendedName>
        <fullName evidence="13">Aurora kinase</fullName>
        <ecNumber evidence="13">2.7.11.1</ecNumber>
    </recommendedName>
</protein>
<dbReference type="InterPro" id="IPR015399">
    <property type="entry name" value="DUF1977_DnaJ-like"/>
</dbReference>
<keyword evidence="2 13" id="KW-0808">Transferase</keyword>
<comment type="similarity">
    <text evidence="13">Belongs to the protein kinase superfamily. Ser/Thr protein kinase family. Aurora subfamily.</text>
</comment>
<evidence type="ECO:0000256" key="6">
    <source>
        <dbReference type="ARBA" id="ARBA00047899"/>
    </source>
</evidence>
<dbReference type="PROSITE" id="PS00108">
    <property type="entry name" value="PROTEIN_KINASE_ST"/>
    <property type="match status" value="1"/>
</dbReference>
<dbReference type="OrthoDB" id="8693905at2759"/>
<feature type="domain" description="Protein kinase" evidence="14">
    <location>
        <begin position="70"/>
        <end position="267"/>
    </location>
</feature>
<dbReference type="SUPFAM" id="SSF56112">
    <property type="entry name" value="Protein kinase-like (PK-like)"/>
    <property type="match status" value="1"/>
</dbReference>
<dbReference type="InterPro" id="IPR008271">
    <property type="entry name" value="Ser/Thr_kinase_AS"/>
</dbReference>
<keyword evidence="4 13" id="KW-0418">Kinase</keyword>
<feature type="binding site" evidence="9">
    <location>
        <begin position="148"/>
        <end position="150"/>
    </location>
    <ligand>
        <name>ATP</name>
        <dbReference type="ChEBI" id="CHEBI:30616"/>
    </ligand>
</feature>
<gene>
    <name evidence="16" type="primary">LOC113796105</name>
</gene>
<evidence type="ECO:0000256" key="12">
    <source>
        <dbReference type="RuleBase" id="RU000304"/>
    </source>
</evidence>
<dbReference type="RefSeq" id="XP_027202144.1">
    <property type="nucleotide sequence ID" value="XM_027346343.1"/>
</dbReference>
<evidence type="ECO:0000256" key="11">
    <source>
        <dbReference type="PROSITE-ProRule" id="PRU10141"/>
    </source>
</evidence>
<dbReference type="InterPro" id="IPR011009">
    <property type="entry name" value="Kinase-like_dom_sf"/>
</dbReference>
<evidence type="ECO:0000256" key="13">
    <source>
        <dbReference type="RuleBase" id="RU367134"/>
    </source>
</evidence>
<feature type="binding site" evidence="9">
    <location>
        <begin position="196"/>
        <end position="197"/>
    </location>
    <ligand>
        <name>ATP</name>
        <dbReference type="ChEBI" id="CHEBI:30616"/>
    </ligand>
</feature>
<reference evidence="16" key="1">
    <citation type="submission" date="2025-08" db="UniProtKB">
        <authorList>
            <consortium name="RefSeq"/>
        </authorList>
    </citation>
    <scope>IDENTIFICATION</scope>
    <source>
        <strain evidence="16">Airmid</strain>
    </source>
</reference>
<evidence type="ECO:0000256" key="5">
    <source>
        <dbReference type="ARBA" id="ARBA00022840"/>
    </source>
</evidence>
<feature type="active site" description="Proton acceptor" evidence="8">
    <location>
        <position position="192"/>
    </location>
</feature>
<dbReference type="InterPro" id="IPR017441">
    <property type="entry name" value="Protein_kinase_ATP_BS"/>
</dbReference>
<dbReference type="EC" id="2.7.11.1" evidence="13"/>
<dbReference type="AlphaFoldDB" id="A0A6P6YBX2"/>
<dbReference type="PROSITE" id="PS50011">
    <property type="entry name" value="PROTEIN_KINASE_DOM"/>
    <property type="match status" value="1"/>
</dbReference>
<dbReference type="GO" id="GO:0005524">
    <property type="term" value="F:ATP binding"/>
    <property type="evidence" value="ECO:0007669"/>
    <property type="project" value="UniProtKB-UniRule"/>
</dbReference>
<dbReference type="PROSITE" id="PS00107">
    <property type="entry name" value="PROTEIN_KINASE_ATP"/>
    <property type="match status" value="1"/>
</dbReference>